<dbReference type="PANTHER" id="PTHR18919">
    <property type="entry name" value="ACETYL-COA C-ACYLTRANSFERASE"/>
    <property type="match status" value="1"/>
</dbReference>
<dbReference type="Gene3D" id="3.40.47.10">
    <property type="match status" value="2"/>
</dbReference>
<dbReference type="PROSITE" id="PS00098">
    <property type="entry name" value="THIOLASE_1"/>
    <property type="match status" value="1"/>
</dbReference>
<dbReference type="InterPro" id="IPR020610">
    <property type="entry name" value="Thiolase_AS"/>
</dbReference>
<dbReference type="GO" id="GO:0003985">
    <property type="term" value="F:acetyl-CoA C-acetyltransferase activity"/>
    <property type="evidence" value="ECO:0007669"/>
    <property type="project" value="UniProtKB-EC"/>
</dbReference>
<feature type="active site" description="Proton acceptor" evidence="6">
    <location>
        <position position="348"/>
    </location>
</feature>
<comment type="similarity">
    <text evidence="1 7">Belongs to the thiolase-like superfamily. Thiolase family.</text>
</comment>
<dbReference type="InterPro" id="IPR020615">
    <property type="entry name" value="Thiolase_acyl_enz_int_AS"/>
</dbReference>
<evidence type="ECO:0000256" key="1">
    <source>
        <dbReference type="ARBA" id="ARBA00010982"/>
    </source>
</evidence>
<dbReference type="AlphaFoldDB" id="A0A2R6Y3P2"/>
<evidence type="ECO:0000313" key="11">
    <source>
        <dbReference type="Proteomes" id="UP000244338"/>
    </source>
</evidence>
<evidence type="ECO:0000256" key="2">
    <source>
        <dbReference type="ARBA" id="ARBA00012705"/>
    </source>
</evidence>
<comment type="caution">
    <text evidence="10">The sequence shown here is derived from an EMBL/GenBank/DDBJ whole genome shotgun (WGS) entry which is preliminary data.</text>
</comment>
<dbReference type="FunFam" id="3.40.47.10:FF:000010">
    <property type="entry name" value="Acetyl-CoA acetyltransferase (Thiolase)"/>
    <property type="match status" value="1"/>
</dbReference>
<organism evidence="10 11">
    <name type="scientific">Candidatus Carbonibacillus altaicus</name>
    <dbReference type="NCBI Taxonomy" id="2163959"/>
    <lineage>
        <taxon>Bacteria</taxon>
        <taxon>Bacillati</taxon>
        <taxon>Bacillota</taxon>
        <taxon>Bacilli</taxon>
        <taxon>Bacillales</taxon>
        <taxon>Candidatus Carbonibacillus</taxon>
    </lineage>
</organism>
<dbReference type="CDD" id="cd00751">
    <property type="entry name" value="thiolase"/>
    <property type="match status" value="1"/>
</dbReference>
<dbReference type="InterPro" id="IPR016039">
    <property type="entry name" value="Thiolase-like"/>
</dbReference>
<feature type="domain" description="Thiolase N-terminal" evidence="8">
    <location>
        <begin position="6"/>
        <end position="259"/>
    </location>
</feature>
<reference evidence="11" key="1">
    <citation type="journal article" date="2018" name="Sci. Rep.">
        <title>Lignite coal burning seam in the remote Altai Mountains harbors a hydrogen-driven thermophilic microbial community.</title>
        <authorList>
            <person name="Kadnikov V.V."/>
            <person name="Mardanov A.V."/>
            <person name="Ivasenko D.A."/>
            <person name="Antsiferov D.V."/>
            <person name="Beletsky A.V."/>
            <person name="Karnachuk O.V."/>
            <person name="Ravin N.V."/>
        </authorList>
    </citation>
    <scope>NUCLEOTIDE SEQUENCE [LARGE SCALE GENOMIC DNA]</scope>
</reference>
<sequence>MGEAWIVSPVRTAIGSFMGTLQETEAVMLGAEVIRATLERSGLPAEAVDEVLMGQVLQAGSGQGPARQAALNAGLPDKVPATTVNKVCGSGLKSVILAAQAVRLGDADVIVAGGMENMSRAPYLLSGARKGLRMGDGHVIDSMLHEGLVCGIHHTHMGITAENVAERYGISREAQDAFALESQWRTKEAQEQGYFQNEIVPLTVRKGKETVRFDRDEHPRPDVTMERLAQLKPAFKEGGTVTAGNASGINDGAAAMLVVGDAALERYALKPFGRIIAYASTGVDPRYMGIGPVGAIQKALARAGLTLDKIDLIELNEAFAAQALAVIRELKLDPTRVNIHGGAIALGHPIGSSGARILVTLLHALRRTGGRYGLASLCIGGGMGIALVVEHVEAS</sequence>
<evidence type="ECO:0000256" key="3">
    <source>
        <dbReference type="ARBA" id="ARBA00022679"/>
    </source>
</evidence>
<dbReference type="SUPFAM" id="SSF53901">
    <property type="entry name" value="Thiolase-like"/>
    <property type="match status" value="2"/>
</dbReference>
<evidence type="ECO:0000256" key="6">
    <source>
        <dbReference type="PIRSR" id="PIRSR000429-1"/>
    </source>
</evidence>
<dbReference type="InterPro" id="IPR002155">
    <property type="entry name" value="Thiolase"/>
</dbReference>
<evidence type="ECO:0000259" key="8">
    <source>
        <dbReference type="Pfam" id="PF00108"/>
    </source>
</evidence>
<proteinExistence type="inferred from homology"/>
<dbReference type="NCBIfam" id="TIGR01930">
    <property type="entry name" value="AcCoA-C-Actrans"/>
    <property type="match status" value="1"/>
</dbReference>
<dbReference type="Pfam" id="PF00108">
    <property type="entry name" value="Thiolase_N"/>
    <property type="match status" value="1"/>
</dbReference>
<dbReference type="PROSITE" id="PS00737">
    <property type="entry name" value="THIOLASE_2"/>
    <property type="match status" value="1"/>
</dbReference>
<feature type="domain" description="Thiolase C-terminal" evidence="9">
    <location>
        <begin position="269"/>
        <end position="390"/>
    </location>
</feature>
<dbReference type="InterPro" id="IPR020616">
    <property type="entry name" value="Thiolase_N"/>
</dbReference>
<evidence type="ECO:0000313" key="10">
    <source>
        <dbReference type="EMBL" id="PTQ57304.1"/>
    </source>
</evidence>
<dbReference type="Pfam" id="PF02803">
    <property type="entry name" value="Thiolase_C"/>
    <property type="match status" value="1"/>
</dbReference>
<dbReference type="PROSITE" id="PS00099">
    <property type="entry name" value="THIOLASE_3"/>
    <property type="match status" value="1"/>
</dbReference>
<dbReference type="EC" id="2.3.1.9" evidence="2"/>
<gene>
    <name evidence="10" type="ORF">BSOLF_1855</name>
</gene>
<keyword evidence="4 7" id="KW-0012">Acyltransferase</keyword>
<feature type="active site" description="Proton acceptor" evidence="6">
    <location>
        <position position="378"/>
    </location>
</feature>
<evidence type="ECO:0000259" key="9">
    <source>
        <dbReference type="Pfam" id="PF02803"/>
    </source>
</evidence>
<name>A0A2R6Y3P2_9BACL</name>
<dbReference type="PANTHER" id="PTHR18919:SF107">
    <property type="entry name" value="ACETYL-COA ACETYLTRANSFERASE, CYTOSOLIC"/>
    <property type="match status" value="1"/>
</dbReference>
<dbReference type="InterPro" id="IPR020617">
    <property type="entry name" value="Thiolase_C"/>
</dbReference>
<feature type="active site" description="Acyl-thioester intermediate" evidence="6">
    <location>
        <position position="88"/>
    </location>
</feature>
<dbReference type="InterPro" id="IPR020613">
    <property type="entry name" value="Thiolase_CS"/>
</dbReference>
<protein>
    <recommendedName>
        <fullName evidence="2">acetyl-CoA C-acetyltransferase</fullName>
        <ecNumber evidence="2">2.3.1.9</ecNumber>
    </recommendedName>
    <alternativeName>
        <fullName evidence="5">Acetoacetyl-CoA thiolase</fullName>
    </alternativeName>
</protein>
<accession>A0A2R6Y3P2</accession>
<keyword evidence="3 7" id="KW-0808">Transferase</keyword>
<evidence type="ECO:0000256" key="7">
    <source>
        <dbReference type="RuleBase" id="RU003557"/>
    </source>
</evidence>
<evidence type="ECO:0000256" key="5">
    <source>
        <dbReference type="ARBA" id="ARBA00030755"/>
    </source>
</evidence>
<dbReference type="EMBL" id="PEBX01000009">
    <property type="protein sequence ID" value="PTQ57304.1"/>
    <property type="molecule type" value="Genomic_DNA"/>
</dbReference>
<evidence type="ECO:0000256" key="4">
    <source>
        <dbReference type="ARBA" id="ARBA00023315"/>
    </source>
</evidence>
<dbReference type="PIRSF" id="PIRSF000429">
    <property type="entry name" value="Ac-CoA_Ac_transf"/>
    <property type="match status" value="1"/>
</dbReference>
<dbReference type="Proteomes" id="UP000244338">
    <property type="component" value="Unassembled WGS sequence"/>
</dbReference>